<dbReference type="GO" id="GO:0005783">
    <property type="term" value="C:endoplasmic reticulum"/>
    <property type="evidence" value="ECO:0007669"/>
    <property type="project" value="TreeGrafter"/>
</dbReference>
<proteinExistence type="predicted"/>
<evidence type="ECO:0000256" key="5">
    <source>
        <dbReference type="SAM" id="Phobius"/>
    </source>
</evidence>
<dbReference type="Proteomes" id="UP001443914">
    <property type="component" value="Unassembled WGS sequence"/>
</dbReference>
<keyword evidence="4 5" id="KW-0472">Membrane</keyword>
<sequence length="550" mass="63010">MIYLIIKNKKNTNKMKNIREKSKKLSIIFSIIWAINLLYGEMFAFWVPVFWTCSWPHLHSSSSLMSKGRSQNDYVKVAVVTDPQLMDRTSLPLAPKSLALEIVQFYTDLYMRRAFLSSIMPFEPDAILFLGDYFDGGPMLSNEDWQESLSRFKHIFDVGKKGRTKDVPVYYLSGNHDIGYAWHANHKPEVIERYESQFGRRNYRFSIGEVDFVAIDSQTVDGTADDIQTTRTWDFVKNLTTDVGARSRVLLTHMPLYRPDWTSCGPHRSSEIINQRILRSPYDQRIRYQNYVSDKSSSRLLDLVKPGLVLSGHDHDQCTVTHKTEYGSAKEHTVGTISWQQGNWYPSFMLLSVRNFTLTDKSSSDPEILVRLCFLPIQLFIYMWYIALFVITILALSFWPSQGIDIGHHCGRFMTNIKKLVLEGIFAKGSKEKNEDEECEYEMVWDAEGGMHLVKKPRSSSVASKETMNATERGNAVMRPAKRQTLAPPETAAKVDSGVDLGSSTAVMLQRSSKSTMIIRRCVRVLGMVSVIALMNVPLYVMLLFKDWVE</sequence>
<dbReference type="GO" id="GO:0006506">
    <property type="term" value="P:GPI anchor biosynthetic process"/>
    <property type="evidence" value="ECO:0007669"/>
    <property type="project" value="InterPro"/>
</dbReference>
<keyword evidence="8" id="KW-1185">Reference proteome</keyword>
<feature type="transmembrane region" description="Helical" evidence="5">
    <location>
        <begin position="522"/>
        <end position="545"/>
    </location>
</feature>
<evidence type="ECO:0000256" key="2">
    <source>
        <dbReference type="ARBA" id="ARBA00022692"/>
    </source>
</evidence>
<keyword evidence="2 5" id="KW-0812">Transmembrane</keyword>
<gene>
    <name evidence="7" type="ORF">RND81_05G239200</name>
</gene>
<protein>
    <recommendedName>
        <fullName evidence="6">Calcineurin-like phosphoesterase domain-containing protein</fullName>
    </recommendedName>
</protein>
<evidence type="ECO:0000256" key="3">
    <source>
        <dbReference type="ARBA" id="ARBA00022989"/>
    </source>
</evidence>
<evidence type="ECO:0000256" key="1">
    <source>
        <dbReference type="ARBA" id="ARBA00004141"/>
    </source>
</evidence>
<dbReference type="PANTHER" id="PTHR13315:SF4">
    <property type="entry name" value="METALLOPHOSPHOESTERASE, ISOFORM E"/>
    <property type="match status" value="1"/>
</dbReference>
<dbReference type="AlphaFoldDB" id="A0AAW1L2N5"/>
<feature type="domain" description="Calcineurin-like phosphoesterase" evidence="6">
    <location>
        <begin position="77"/>
        <end position="316"/>
    </location>
</feature>
<evidence type="ECO:0000256" key="4">
    <source>
        <dbReference type="ARBA" id="ARBA00023136"/>
    </source>
</evidence>
<dbReference type="InterPro" id="IPR033308">
    <property type="entry name" value="PGAP5/Cdc1/Ted1"/>
</dbReference>
<comment type="subcellular location">
    <subcellularLocation>
        <location evidence="1">Membrane</location>
        <topology evidence="1">Multi-pass membrane protein</topology>
    </subcellularLocation>
</comment>
<dbReference type="CDD" id="cd07384">
    <property type="entry name" value="MPP_Cdc1_like"/>
    <property type="match status" value="1"/>
</dbReference>
<comment type="caution">
    <text evidence="7">The sequence shown here is derived from an EMBL/GenBank/DDBJ whole genome shotgun (WGS) entry which is preliminary data.</text>
</comment>
<dbReference type="FunFam" id="3.60.21.10:FF:000050">
    <property type="entry name" value="Calcineurin-like metallo-phosphoesterase superfamily protein"/>
    <property type="match status" value="1"/>
</dbReference>
<dbReference type="GO" id="GO:0016020">
    <property type="term" value="C:membrane"/>
    <property type="evidence" value="ECO:0007669"/>
    <property type="project" value="UniProtKB-SubCell"/>
</dbReference>
<feature type="transmembrane region" description="Helical" evidence="5">
    <location>
        <begin position="25"/>
        <end position="51"/>
    </location>
</feature>
<reference evidence="7" key="1">
    <citation type="submission" date="2024-03" db="EMBL/GenBank/DDBJ databases">
        <title>WGS assembly of Saponaria officinalis var. Norfolk2.</title>
        <authorList>
            <person name="Jenkins J."/>
            <person name="Shu S."/>
            <person name="Grimwood J."/>
            <person name="Barry K."/>
            <person name="Goodstein D."/>
            <person name="Schmutz J."/>
            <person name="Leebens-Mack J."/>
            <person name="Osbourn A."/>
        </authorList>
    </citation>
    <scope>NUCLEOTIDE SEQUENCE [LARGE SCALE GENOMIC DNA]</scope>
    <source>
        <strain evidence="7">JIC</strain>
    </source>
</reference>
<feature type="transmembrane region" description="Helical" evidence="5">
    <location>
        <begin position="379"/>
        <end position="399"/>
    </location>
</feature>
<dbReference type="Gene3D" id="3.60.21.10">
    <property type="match status" value="1"/>
</dbReference>
<evidence type="ECO:0000259" key="6">
    <source>
        <dbReference type="Pfam" id="PF00149"/>
    </source>
</evidence>
<dbReference type="InterPro" id="IPR004843">
    <property type="entry name" value="Calcineurin-like_PHP"/>
</dbReference>
<accession>A0AAW1L2N5</accession>
<keyword evidence="3 5" id="KW-1133">Transmembrane helix</keyword>
<evidence type="ECO:0000313" key="7">
    <source>
        <dbReference type="EMBL" id="KAK9726819.1"/>
    </source>
</evidence>
<dbReference type="GO" id="GO:0016787">
    <property type="term" value="F:hydrolase activity"/>
    <property type="evidence" value="ECO:0007669"/>
    <property type="project" value="InterPro"/>
</dbReference>
<name>A0AAW1L2N5_SAPOF</name>
<dbReference type="EMBL" id="JBDFQZ010000005">
    <property type="protein sequence ID" value="KAK9726819.1"/>
    <property type="molecule type" value="Genomic_DNA"/>
</dbReference>
<dbReference type="SUPFAM" id="SSF56300">
    <property type="entry name" value="Metallo-dependent phosphatases"/>
    <property type="match status" value="1"/>
</dbReference>
<organism evidence="7 8">
    <name type="scientific">Saponaria officinalis</name>
    <name type="common">Common soapwort</name>
    <name type="synonym">Lychnis saponaria</name>
    <dbReference type="NCBI Taxonomy" id="3572"/>
    <lineage>
        <taxon>Eukaryota</taxon>
        <taxon>Viridiplantae</taxon>
        <taxon>Streptophyta</taxon>
        <taxon>Embryophyta</taxon>
        <taxon>Tracheophyta</taxon>
        <taxon>Spermatophyta</taxon>
        <taxon>Magnoliopsida</taxon>
        <taxon>eudicotyledons</taxon>
        <taxon>Gunneridae</taxon>
        <taxon>Pentapetalae</taxon>
        <taxon>Caryophyllales</taxon>
        <taxon>Caryophyllaceae</taxon>
        <taxon>Caryophylleae</taxon>
        <taxon>Saponaria</taxon>
    </lineage>
</organism>
<dbReference type="Pfam" id="PF00149">
    <property type="entry name" value="Metallophos"/>
    <property type="match status" value="1"/>
</dbReference>
<dbReference type="InterPro" id="IPR029052">
    <property type="entry name" value="Metallo-depent_PP-like"/>
</dbReference>
<dbReference type="PANTHER" id="PTHR13315">
    <property type="entry name" value="METALLO PHOSPHOESTERASE RELATED"/>
    <property type="match status" value="1"/>
</dbReference>
<evidence type="ECO:0000313" key="8">
    <source>
        <dbReference type="Proteomes" id="UP001443914"/>
    </source>
</evidence>